<dbReference type="InterPro" id="IPR041685">
    <property type="entry name" value="AAA_GajA/Old/RecF-like"/>
</dbReference>
<protein>
    <submittedName>
        <fullName evidence="2">AAA family ATPase</fullName>
    </submittedName>
</protein>
<sequence>MQKLTVKKFGPLENCSIKVTDFLVLIGPQSSGKSTISKLIFFFLNLRELAIDFTLNELERHDSELQFNNFTKLVRRRFIEFWGPTPNENDLFIRYEFNENTWAEVQLDSERHKYITPRFSQNFIDLIKENFTTLKQAGITAQTTPSLFSTPSVINQERARAHTIEFLKKSFGKTLSFEKELFFIPAGRSLLSTISDQLQYIHPHQLDYPMRQFIERINSTKPFFNKSLEDLIKERHVLEEASVHRKSLIKASTAIKSILNAEYRHDKEGGKLYLGNGKFTKINFASSGQQESIWILLSLFLVLLEKVDAFIFIEEPEAHLFPVAQKGIVSFISYIANSMNCQFMLTSHSPYILSAINNHIYAGQIGKKAPDITSQVIPRDEWLNPLKINGYFVRNGGMEELYDSDLMILKTELVDTASDLVNSEYEKLLTIDSNHQTRK</sequence>
<accession>A0ABV0F8I3</accession>
<dbReference type="RefSeq" id="WP_231153148.1">
    <property type="nucleotide sequence ID" value="NZ_JAJNRT010000013.1"/>
</dbReference>
<dbReference type="InterPro" id="IPR027417">
    <property type="entry name" value="P-loop_NTPase"/>
</dbReference>
<dbReference type="PANTHER" id="PTHR43581">
    <property type="entry name" value="ATP/GTP PHOSPHATASE"/>
    <property type="match status" value="1"/>
</dbReference>
<dbReference type="SUPFAM" id="SSF52540">
    <property type="entry name" value="P-loop containing nucleoside triphosphate hydrolases"/>
    <property type="match status" value="1"/>
</dbReference>
<keyword evidence="3" id="KW-1185">Reference proteome</keyword>
<dbReference type="EMBL" id="JBDOJC010000001">
    <property type="protein sequence ID" value="MEO2216394.1"/>
    <property type="molecule type" value="Genomic_DNA"/>
</dbReference>
<feature type="domain" description="Endonuclease GajA/Old nuclease/RecF-like AAA" evidence="1">
    <location>
        <begin position="2"/>
        <end position="352"/>
    </location>
</feature>
<proteinExistence type="predicted"/>
<name>A0ABV0F8I3_9NEIS</name>
<organism evidence="2 3">
    <name type="scientific">Chromobacterium vaccinii</name>
    <dbReference type="NCBI Taxonomy" id="1108595"/>
    <lineage>
        <taxon>Bacteria</taxon>
        <taxon>Pseudomonadati</taxon>
        <taxon>Pseudomonadota</taxon>
        <taxon>Betaproteobacteria</taxon>
        <taxon>Neisseriales</taxon>
        <taxon>Chromobacteriaceae</taxon>
        <taxon>Chromobacterium</taxon>
    </lineage>
</organism>
<reference evidence="2 3" key="1">
    <citation type="submission" date="2024-05" db="EMBL/GenBank/DDBJ databases">
        <authorList>
            <person name="De Oliveira J.P."/>
            <person name="Noriler S.A."/>
            <person name="De Oliveira A.G."/>
            <person name="Sipoli D.S."/>
        </authorList>
    </citation>
    <scope>NUCLEOTIDE SEQUENCE [LARGE SCALE GENOMIC DNA]</scope>
    <source>
        <strain evidence="2 3">LABIM189</strain>
    </source>
</reference>
<dbReference type="PANTHER" id="PTHR43581:SF2">
    <property type="entry name" value="EXCINUCLEASE ATPASE SUBUNIT"/>
    <property type="match status" value="1"/>
</dbReference>
<dbReference type="Pfam" id="PF13175">
    <property type="entry name" value="AAA_15"/>
    <property type="match status" value="1"/>
</dbReference>
<evidence type="ECO:0000259" key="1">
    <source>
        <dbReference type="Pfam" id="PF13175"/>
    </source>
</evidence>
<gene>
    <name evidence="2" type="ORF">ABGV49_04875</name>
</gene>
<evidence type="ECO:0000313" key="3">
    <source>
        <dbReference type="Proteomes" id="UP001455709"/>
    </source>
</evidence>
<dbReference type="Gene3D" id="3.40.50.300">
    <property type="entry name" value="P-loop containing nucleotide triphosphate hydrolases"/>
    <property type="match status" value="1"/>
</dbReference>
<evidence type="ECO:0000313" key="2">
    <source>
        <dbReference type="EMBL" id="MEO2216394.1"/>
    </source>
</evidence>
<comment type="caution">
    <text evidence="2">The sequence shown here is derived from an EMBL/GenBank/DDBJ whole genome shotgun (WGS) entry which is preliminary data.</text>
</comment>
<dbReference type="Proteomes" id="UP001455709">
    <property type="component" value="Unassembled WGS sequence"/>
</dbReference>
<dbReference type="InterPro" id="IPR051396">
    <property type="entry name" value="Bact_Antivir_Def_Nuclease"/>
</dbReference>